<dbReference type="InterPro" id="IPR003661">
    <property type="entry name" value="HisK_dim/P_dom"/>
</dbReference>
<dbReference type="EMBL" id="JAENRR010000002">
    <property type="protein sequence ID" value="MBK3515945.1"/>
    <property type="molecule type" value="Genomic_DNA"/>
</dbReference>
<dbReference type="InterPro" id="IPR036890">
    <property type="entry name" value="HATPase_C_sf"/>
</dbReference>
<dbReference type="SMART" id="SM00388">
    <property type="entry name" value="HisKA"/>
    <property type="match status" value="1"/>
</dbReference>
<dbReference type="Pfam" id="PF00989">
    <property type="entry name" value="PAS"/>
    <property type="match status" value="1"/>
</dbReference>
<dbReference type="InterPro" id="IPR050736">
    <property type="entry name" value="Sensor_HK_Regulatory"/>
</dbReference>
<feature type="coiled-coil region" evidence="7">
    <location>
        <begin position="1"/>
        <end position="35"/>
    </location>
</feature>
<dbReference type="PANTHER" id="PTHR43711:SF31">
    <property type="entry name" value="HISTIDINE KINASE"/>
    <property type="match status" value="1"/>
</dbReference>
<feature type="domain" description="PAS" evidence="9">
    <location>
        <begin position="213"/>
        <end position="260"/>
    </location>
</feature>
<evidence type="ECO:0000256" key="6">
    <source>
        <dbReference type="ARBA" id="ARBA00023012"/>
    </source>
</evidence>
<gene>
    <name evidence="10" type="ORF">JIV24_01245</name>
</gene>
<dbReference type="InterPro" id="IPR005467">
    <property type="entry name" value="His_kinase_dom"/>
</dbReference>
<dbReference type="Gene3D" id="1.10.287.130">
    <property type="match status" value="1"/>
</dbReference>
<dbReference type="CDD" id="cd16922">
    <property type="entry name" value="HATPase_EvgS-ArcB-TorS-like"/>
    <property type="match status" value="1"/>
</dbReference>
<dbReference type="Pfam" id="PF02518">
    <property type="entry name" value="HATPase_c"/>
    <property type="match status" value="1"/>
</dbReference>
<feature type="domain" description="Histidine kinase" evidence="8">
    <location>
        <begin position="356"/>
        <end position="577"/>
    </location>
</feature>
<evidence type="ECO:0000256" key="3">
    <source>
        <dbReference type="ARBA" id="ARBA00022553"/>
    </source>
</evidence>
<protein>
    <recommendedName>
        <fullName evidence="2">histidine kinase</fullName>
        <ecNumber evidence="2">2.7.13.3</ecNumber>
    </recommendedName>
</protein>
<dbReference type="InterPro" id="IPR036097">
    <property type="entry name" value="HisK_dim/P_sf"/>
</dbReference>
<dbReference type="PANTHER" id="PTHR43711">
    <property type="entry name" value="TWO-COMPONENT HISTIDINE KINASE"/>
    <property type="match status" value="1"/>
</dbReference>
<sequence>MSDYLDKIRRLEQRIKALEEENNSLSNRVEEMLLLSLINESFESVSDERVLLLSVLEKISILKNIPYCACFGYDTKHWKPIVQYCSLFSKEPCEGTLLLSEDLAHEFISESIVRFSVEDRPDAFQLSGSSRLFIPKEFLAITFHTRTLKNGVFIFISNGNTKDPFSKDLHPFHQVIQIVIDKWDRISLMDELHELNLQLEYRVKDRTQQLEQEEEKYRQLFNLANDAIFLWELHKEVVLGCIEMNDAAIKMTGYHEKELIRANPLTLLDDAYSHEERQQLVSYFMQARSIYKARIKTKRGILPLEVHTRRFGDGDKQYIIAVARDISEQLAYEASIVEALNKAVESEKLKSAFLANMSHEIRTPMNAIVGFSELLSEDVMTESEVKMYADIIFKNSMHLLNLINDIVDYSKIEAKQVKIFNSAVSINELISDLSINMISLLHKSGKSHIDVLTHSPLNDADATIEADGTHLRQILSNLVNNAIKFTDKGFVELGYQLRDDQIEFFVRDTGMGIKAIDQDKIFERFVQIRDKDAVNVGGTGLGLAICSNLVQKMNGQMCLDSTPGEGSTFYFTIPYTKTQLS</sequence>
<dbReference type="SUPFAM" id="SSF47384">
    <property type="entry name" value="Homodimeric domain of signal transducing histidine kinase"/>
    <property type="match status" value="1"/>
</dbReference>
<dbReference type="Gene3D" id="3.30.450.20">
    <property type="entry name" value="PAS domain"/>
    <property type="match status" value="1"/>
</dbReference>
<feature type="coiled-coil region" evidence="7">
    <location>
        <begin position="196"/>
        <end position="223"/>
    </location>
</feature>
<dbReference type="InterPro" id="IPR035965">
    <property type="entry name" value="PAS-like_dom_sf"/>
</dbReference>
<keyword evidence="3" id="KW-0597">Phosphoprotein</keyword>
<dbReference type="CDD" id="cd00082">
    <property type="entry name" value="HisKA"/>
    <property type="match status" value="1"/>
</dbReference>
<dbReference type="SUPFAM" id="SSF55874">
    <property type="entry name" value="ATPase domain of HSP90 chaperone/DNA topoisomerase II/histidine kinase"/>
    <property type="match status" value="1"/>
</dbReference>
<evidence type="ECO:0000256" key="7">
    <source>
        <dbReference type="SAM" id="Coils"/>
    </source>
</evidence>
<dbReference type="PROSITE" id="PS50109">
    <property type="entry name" value="HIS_KIN"/>
    <property type="match status" value="1"/>
</dbReference>
<dbReference type="NCBIfam" id="TIGR00229">
    <property type="entry name" value="sensory_box"/>
    <property type="match status" value="1"/>
</dbReference>
<dbReference type="InterPro" id="IPR004358">
    <property type="entry name" value="Sig_transdc_His_kin-like_C"/>
</dbReference>
<name>A0ABS1HE97_9BACT</name>
<evidence type="ECO:0000256" key="5">
    <source>
        <dbReference type="ARBA" id="ARBA00022777"/>
    </source>
</evidence>
<dbReference type="SMART" id="SM00387">
    <property type="entry name" value="HATPase_c"/>
    <property type="match status" value="1"/>
</dbReference>
<evidence type="ECO:0000259" key="8">
    <source>
        <dbReference type="PROSITE" id="PS50109"/>
    </source>
</evidence>
<organism evidence="10 11">
    <name type="scientific">Carboxylicivirga marina</name>
    <dbReference type="NCBI Taxonomy" id="2800988"/>
    <lineage>
        <taxon>Bacteria</taxon>
        <taxon>Pseudomonadati</taxon>
        <taxon>Bacteroidota</taxon>
        <taxon>Bacteroidia</taxon>
        <taxon>Marinilabiliales</taxon>
        <taxon>Marinilabiliaceae</taxon>
        <taxon>Carboxylicivirga</taxon>
    </lineage>
</organism>
<dbReference type="InterPro" id="IPR000014">
    <property type="entry name" value="PAS"/>
</dbReference>
<reference evidence="10 11" key="1">
    <citation type="submission" date="2021-01" db="EMBL/GenBank/DDBJ databases">
        <title>Carboxyliciviraga sp.nov., isolated from coastal sediments.</title>
        <authorList>
            <person name="Lu D."/>
            <person name="Zhang T."/>
        </authorList>
    </citation>
    <scope>NUCLEOTIDE SEQUENCE [LARGE SCALE GENOMIC DNA]</scope>
    <source>
        <strain evidence="10 11">N1Y132</strain>
    </source>
</reference>
<evidence type="ECO:0000256" key="4">
    <source>
        <dbReference type="ARBA" id="ARBA00022679"/>
    </source>
</evidence>
<dbReference type="PROSITE" id="PS50112">
    <property type="entry name" value="PAS"/>
    <property type="match status" value="1"/>
</dbReference>
<keyword evidence="7" id="KW-0175">Coiled coil</keyword>
<evidence type="ECO:0000256" key="1">
    <source>
        <dbReference type="ARBA" id="ARBA00000085"/>
    </source>
</evidence>
<keyword evidence="4" id="KW-0808">Transferase</keyword>
<keyword evidence="6" id="KW-0902">Two-component regulatory system</keyword>
<proteinExistence type="predicted"/>
<dbReference type="Gene3D" id="3.30.565.10">
    <property type="entry name" value="Histidine kinase-like ATPase, C-terminal domain"/>
    <property type="match status" value="1"/>
</dbReference>
<accession>A0ABS1HE97</accession>
<evidence type="ECO:0000313" key="11">
    <source>
        <dbReference type="Proteomes" id="UP000605676"/>
    </source>
</evidence>
<dbReference type="SUPFAM" id="SSF55785">
    <property type="entry name" value="PYP-like sensor domain (PAS domain)"/>
    <property type="match status" value="1"/>
</dbReference>
<keyword evidence="5" id="KW-0418">Kinase</keyword>
<dbReference type="EC" id="2.7.13.3" evidence="2"/>
<dbReference type="PRINTS" id="PR00344">
    <property type="entry name" value="BCTRLSENSOR"/>
</dbReference>
<evidence type="ECO:0000313" key="10">
    <source>
        <dbReference type="EMBL" id="MBK3515945.1"/>
    </source>
</evidence>
<dbReference type="InterPro" id="IPR013767">
    <property type="entry name" value="PAS_fold"/>
</dbReference>
<dbReference type="CDD" id="cd00130">
    <property type="entry name" value="PAS"/>
    <property type="match status" value="1"/>
</dbReference>
<comment type="catalytic activity">
    <reaction evidence="1">
        <text>ATP + protein L-histidine = ADP + protein N-phospho-L-histidine.</text>
        <dbReference type="EC" id="2.7.13.3"/>
    </reaction>
</comment>
<dbReference type="Proteomes" id="UP000605676">
    <property type="component" value="Unassembled WGS sequence"/>
</dbReference>
<keyword evidence="11" id="KW-1185">Reference proteome</keyword>
<dbReference type="InterPro" id="IPR003594">
    <property type="entry name" value="HATPase_dom"/>
</dbReference>
<evidence type="ECO:0000259" key="9">
    <source>
        <dbReference type="PROSITE" id="PS50112"/>
    </source>
</evidence>
<dbReference type="Pfam" id="PF00512">
    <property type="entry name" value="HisKA"/>
    <property type="match status" value="1"/>
</dbReference>
<evidence type="ECO:0000256" key="2">
    <source>
        <dbReference type="ARBA" id="ARBA00012438"/>
    </source>
</evidence>
<comment type="caution">
    <text evidence="10">The sequence shown here is derived from an EMBL/GenBank/DDBJ whole genome shotgun (WGS) entry which is preliminary data.</text>
</comment>
<dbReference type="RefSeq" id="WP_200463177.1">
    <property type="nucleotide sequence ID" value="NZ_JAENRR010000002.1"/>
</dbReference>